<dbReference type="SUPFAM" id="SSF141371">
    <property type="entry name" value="PilZ domain-like"/>
    <property type="match status" value="1"/>
</dbReference>
<accession>A0A7U9GFU7</accession>
<evidence type="ECO:0000313" key="3">
    <source>
        <dbReference type="Proteomes" id="UP000005756"/>
    </source>
</evidence>
<dbReference type="Gene3D" id="2.40.10.220">
    <property type="entry name" value="predicted glycosyltransferase like domains"/>
    <property type="match status" value="1"/>
</dbReference>
<dbReference type="EMBL" id="JH393260">
    <property type="protein sequence ID" value="EHJ91215.1"/>
    <property type="molecule type" value="Genomic_DNA"/>
</dbReference>
<proteinExistence type="predicted"/>
<gene>
    <name evidence="2" type="ORF">KUC_3658</name>
</gene>
<dbReference type="Pfam" id="PF07238">
    <property type="entry name" value="PilZ"/>
    <property type="match status" value="1"/>
</dbReference>
<feature type="domain" description="PilZ" evidence="1">
    <location>
        <begin position="122"/>
        <end position="231"/>
    </location>
</feature>
<protein>
    <recommendedName>
        <fullName evidence="1">PilZ domain-containing protein</fullName>
    </recommendedName>
</protein>
<dbReference type="GO" id="GO:0035438">
    <property type="term" value="F:cyclic-di-GMP binding"/>
    <property type="evidence" value="ECO:0007669"/>
    <property type="project" value="InterPro"/>
</dbReference>
<dbReference type="InterPro" id="IPR003607">
    <property type="entry name" value="HD/PDEase_dom"/>
</dbReference>
<name>A0A7U9GFU7_9GAMM</name>
<dbReference type="Proteomes" id="UP000005756">
    <property type="component" value="Unassembled WGS sequence"/>
</dbReference>
<evidence type="ECO:0000313" key="2">
    <source>
        <dbReference type="EMBL" id="EHJ91215.1"/>
    </source>
</evidence>
<sequence>MFYMIIDTANQNTFGQIIRSLLKKEHTISIFSKEAAYAIEAKAIKMELDSGKITLAIHYTGSSLSPYLQNDTICFDIETSHPTPGIEEIYNIEQVPAHVIKIDTCTYHLECQLPSSIFSSDNRRALRVPFILGMHARVHLEVFAHELNVEGKVRNLSVGGCMVYVRLEDSMALTVNQMLPGVTLEFPNGETFNTQGRIRHMRPFGSHDYAAIGIEFINMTATMTETLFHFVSESEFEAAFRSGVQDSSSRAKSRLFIADAKEKKMQQKEERDQTKDSQRSPLLRGVQEIAHQLQVMLMFSKNKDLFPEESLYECVDSLLYMVNQDRKGLQYALAFLHDEPEWVRHAIQVSSQLAMILISRDPYASQTREAVAGALLHTMGKPLLISQQLPSLKIRMSPSQTELLKGHVVALNNRLTTLGWTASPACHDIILNANERLDGSGYPEGKQAAELTEHVKLISVIKIINKLTHARNGQQPRQPLDAYRWVNNCPTIYEKSLLVEYIQHFGLYPIGSLAKFSSGFLAWIMDVDAKGMPCKVNVIKNLSFRDTSIDTVLENSDFTQIGRLEGTVNPTDYNIHMVNHS</sequence>
<dbReference type="Pfam" id="PF13487">
    <property type="entry name" value="HD_5"/>
    <property type="match status" value="1"/>
</dbReference>
<evidence type="ECO:0000259" key="1">
    <source>
        <dbReference type="Pfam" id="PF07238"/>
    </source>
</evidence>
<dbReference type="AlphaFoldDB" id="A0A7U9GFU7"/>
<reference evidence="2 3" key="1">
    <citation type="submission" date="2011-10" db="EMBL/GenBank/DDBJ databases">
        <authorList>
            <person name="Quillaguamn J."/>
            <person name="Guzmn D."/>
            <person name="Balderrama-Subieta A."/>
            <person name="Cardona-Ortuo C."/>
            <person name="Guevara-Martnez M."/>
            <person name="Callisaya-Quispe N."/>
        </authorList>
    </citation>
    <scope>NUCLEOTIDE SEQUENCE [LARGE SCALE GENOMIC DNA]</scope>
    <source>
        <strain evidence="2 3">LC1</strain>
    </source>
</reference>
<dbReference type="InterPro" id="IPR009875">
    <property type="entry name" value="PilZ_domain"/>
</dbReference>
<dbReference type="CDD" id="cd00077">
    <property type="entry name" value="HDc"/>
    <property type="match status" value="1"/>
</dbReference>
<organism evidence="2 3">
    <name type="scientific">Vreelandella boliviensis LC1</name>
    <dbReference type="NCBI Taxonomy" id="1072583"/>
    <lineage>
        <taxon>Bacteria</taxon>
        <taxon>Pseudomonadati</taxon>
        <taxon>Pseudomonadota</taxon>
        <taxon>Gammaproteobacteria</taxon>
        <taxon>Oceanospirillales</taxon>
        <taxon>Halomonadaceae</taxon>
        <taxon>Vreelandella</taxon>
    </lineage>
</organism>
<dbReference type="Gene3D" id="1.10.3210.10">
    <property type="entry name" value="Hypothetical protein af1432"/>
    <property type="match status" value="1"/>
</dbReference>